<dbReference type="STRING" id="699218.HMPREF0889_0280"/>
<gene>
    <name evidence="1" type="ORF">HMPREF0889_0280</name>
</gene>
<evidence type="ECO:0000313" key="2">
    <source>
        <dbReference type="Proteomes" id="UP000003242"/>
    </source>
</evidence>
<dbReference type="Pfam" id="PF11090">
    <property type="entry name" value="Phage_T7_Gp13"/>
    <property type="match status" value="1"/>
</dbReference>
<organism evidence="1 2">
    <name type="scientific">Megasphaera lornae</name>
    <dbReference type="NCBI Taxonomy" id="1000568"/>
    <lineage>
        <taxon>Bacteria</taxon>
        <taxon>Bacillati</taxon>
        <taxon>Bacillota</taxon>
        <taxon>Negativicutes</taxon>
        <taxon>Veillonellales</taxon>
        <taxon>Veillonellaceae</taxon>
        <taxon>Megasphaera</taxon>
    </lineage>
</organism>
<protein>
    <recommendedName>
        <fullName evidence="3">N-acetyltransferase domain-containing protein</fullName>
    </recommendedName>
</protein>
<evidence type="ECO:0000313" key="1">
    <source>
        <dbReference type="EMBL" id="EFD93883.1"/>
    </source>
</evidence>
<proteinExistence type="predicted"/>
<name>D3LVF6_9FIRM</name>
<dbReference type="InterPro" id="IPR020335">
    <property type="entry name" value="Phage_T7_Gp13"/>
</dbReference>
<evidence type="ECO:0008006" key="3">
    <source>
        <dbReference type="Google" id="ProtNLM"/>
    </source>
</evidence>
<dbReference type="Proteomes" id="UP000003242">
    <property type="component" value="Unassembled WGS sequence"/>
</dbReference>
<dbReference type="OrthoDB" id="3035255at2"/>
<comment type="caution">
    <text evidence="1">The sequence shown here is derived from an EMBL/GenBank/DDBJ whole genome shotgun (WGS) entry which is preliminary data.</text>
</comment>
<accession>D3LVF6</accession>
<sequence>MLIIKPFTWKENKKDYKYILKHLRKIDKLEIELSYSDVGSWIQDKHQRYRYIGYNDGIPVLLYGLYTKRHEWGNIIWCIGTDDIKKCAYSFVRKSKGQLKEWKKYGDMWNFVLSENTESIRWLTTVGACWKESVSINHHHWVRFSIKGGK</sequence>
<reference evidence="2" key="1">
    <citation type="submission" date="2009-12" db="EMBL/GenBank/DDBJ databases">
        <title>Sequence of Clostridiales genomosp. BVAB3 str. UPII9-5.</title>
        <authorList>
            <person name="Madupu R."/>
            <person name="Durkin A.S."/>
            <person name="Torralba M."/>
            <person name="Methe B."/>
            <person name="Sutton G.G."/>
            <person name="Strausberg R.L."/>
            <person name="Nelson K.E."/>
        </authorList>
    </citation>
    <scope>NUCLEOTIDE SEQUENCE [LARGE SCALE GENOMIC DNA]</scope>
    <source>
        <strain evidence="2">28L</strain>
    </source>
</reference>
<dbReference type="RefSeq" id="WP_009369814.1">
    <property type="nucleotide sequence ID" value="NZ_ADGP01000020.1"/>
</dbReference>
<dbReference type="AlphaFoldDB" id="D3LVF6"/>
<dbReference type="EMBL" id="ADGP01000020">
    <property type="protein sequence ID" value="EFD93883.1"/>
    <property type="molecule type" value="Genomic_DNA"/>
</dbReference>